<comment type="caution">
    <text evidence="2">The sequence shown here is derived from an EMBL/GenBank/DDBJ whole genome shotgun (WGS) entry which is preliminary data.</text>
</comment>
<sequence length="141" mass="15454">MSALSEIQENQYTVRRVMIPSRPIRLPMDCSRFKRDSIGSNQLFRLIGNNIGATAIISGCSNPEPETGTREKRGPYRTAGLSGEQNRRVHSPVGSLPRSGGQRHVRWFGIAATTSFTLIFQPYFVVDDSAGQTAGERATAA</sequence>
<accession>A0ABV3FLD0</accession>
<evidence type="ECO:0000313" key="2">
    <source>
        <dbReference type="EMBL" id="MEV0706222.1"/>
    </source>
</evidence>
<dbReference type="RefSeq" id="WP_357779327.1">
    <property type="nucleotide sequence ID" value="NZ_JBFAKC010000001.1"/>
</dbReference>
<gene>
    <name evidence="2" type="ORF">AB0I48_01525</name>
</gene>
<name>A0ABV3FLD0_9NOCA</name>
<dbReference type="Proteomes" id="UP001551695">
    <property type="component" value="Unassembled WGS sequence"/>
</dbReference>
<organism evidence="2 3">
    <name type="scientific">Nocardia aurea</name>
    <dbReference type="NCBI Taxonomy" id="2144174"/>
    <lineage>
        <taxon>Bacteria</taxon>
        <taxon>Bacillati</taxon>
        <taxon>Actinomycetota</taxon>
        <taxon>Actinomycetes</taxon>
        <taxon>Mycobacteriales</taxon>
        <taxon>Nocardiaceae</taxon>
        <taxon>Nocardia</taxon>
    </lineage>
</organism>
<evidence type="ECO:0000313" key="3">
    <source>
        <dbReference type="Proteomes" id="UP001551695"/>
    </source>
</evidence>
<protein>
    <submittedName>
        <fullName evidence="2">Uncharacterized protein</fullName>
    </submittedName>
</protein>
<evidence type="ECO:0000256" key="1">
    <source>
        <dbReference type="SAM" id="MobiDB-lite"/>
    </source>
</evidence>
<proteinExistence type="predicted"/>
<keyword evidence="3" id="KW-1185">Reference proteome</keyword>
<feature type="region of interest" description="Disordered" evidence="1">
    <location>
        <begin position="60"/>
        <end position="101"/>
    </location>
</feature>
<dbReference type="EMBL" id="JBFAKC010000001">
    <property type="protein sequence ID" value="MEV0706222.1"/>
    <property type="molecule type" value="Genomic_DNA"/>
</dbReference>
<reference evidence="2 3" key="1">
    <citation type="submission" date="2024-06" db="EMBL/GenBank/DDBJ databases">
        <title>The Natural Products Discovery Center: Release of the First 8490 Sequenced Strains for Exploring Actinobacteria Biosynthetic Diversity.</title>
        <authorList>
            <person name="Kalkreuter E."/>
            <person name="Kautsar S.A."/>
            <person name="Yang D."/>
            <person name="Bader C.D."/>
            <person name="Teijaro C.N."/>
            <person name="Fluegel L."/>
            <person name="Davis C.M."/>
            <person name="Simpson J.R."/>
            <person name="Lauterbach L."/>
            <person name="Steele A.D."/>
            <person name="Gui C."/>
            <person name="Meng S."/>
            <person name="Li G."/>
            <person name="Viehrig K."/>
            <person name="Ye F."/>
            <person name="Su P."/>
            <person name="Kiefer A.F."/>
            <person name="Nichols A."/>
            <person name="Cepeda A.J."/>
            <person name="Yan W."/>
            <person name="Fan B."/>
            <person name="Jiang Y."/>
            <person name="Adhikari A."/>
            <person name="Zheng C.-J."/>
            <person name="Schuster L."/>
            <person name="Cowan T.M."/>
            <person name="Smanski M.J."/>
            <person name="Chevrette M.G."/>
            <person name="De Carvalho L.P.S."/>
            <person name="Shen B."/>
        </authorList>
    </citation>
    <scope>NUCLEOTIDE SEQUENCE [LARGE SCALE GENOMIC DNA]</scope>
    <source>
        <strain evidence="2 3">NPDC050403</strain>
    </source>
</reference>